<name>A0AC61RFJ8_9BACT</name>
<gene>
    <name evidence="1" type="ORF">E5331_12155</name>
</gene>
<dbReference type="EMBL" id="SRYB01000018">
    <property type="protein sequence ID" value="TGY77931.1"/>
    <property type="molecule type" value="Genomic_DNA"/>
</dbReference>
<proteinExistence type="predicted"/>
<organism evidence="1 2">
    <name type="scientific">Lepagella muris</name>
    <dbReference type="NCBI Taxonomy" id="3032870"/>
    <lineage>
        <taxon>Bacteria</taxon>
        <taxon>Pseudomonadati</taxon>
        <taxon>Bacteroidota</taxon>
        <taxon>Bacteroidia</taxon>
        <taxon>Bacteroidales</taxon>
        <taxon>Muribaculaceae</taxon>
        <taxon>Lepagella</taxon>
    </lineage>
</organism>
<comment type="caution">
    <text evidence="1">The sequence shown here is derived from an EMBL/GenBank/DDBJ whole genome shotgun (WGS) entry which is preliminary data.</text>
</comment>
<dbReference type="Proteomes" id="UP000306319">
    <property type="component" value="Unassembled WGS sequence"/>
</dbReference>
<protein>
    <submittedName>
        <fullName evidence="1">TolC family protein</fullName>
    </submittedName>
</protein>
<accession>A0AC61RFJ8</accession>
<sequence length="467" mass="51143">MDYTRFILSATIAVAFSSASASDPAGGYVMDPLPESWQMTRQCTQTLPTEDDWWKTFNDSTLDALIAKAVANNYDVAAALRRIEMADKIVKEAQSGYFPTLSLSGSWTKGQQSGAVSDPVGRYERSSYFSLGATMNWEIDVFGRVKAAVKSKKAAYQASKSDYDAVMVSLCANIASAYMNLRMCQEELSVALAHIASQDDVVKITEARYEADLGDMLDVTQARIVLYGTQTSLPALRARIKTLINTISILVGEYPGELAQHLSVYERMPDYRQTVSAGVPADLLRRRPDIMTAELQLAQYAANVGISKKDFLPTLSLTGNIGTAAHNAGDLFGNKSLTYSVAPQLSWTLFDGLARNYRTAEAKLQLEAAVDQYNLTVMNAVEEVDNALIQYDATLSSIELQKKVVEQSEKSLNLAVDLYKTGLTPFSNVVDGQMNWLESQNTLVELEGKALATLVTIYQSLGGGWQP</sequence>
<evidence type="ECO:0000313" key="2">
    <source>
        <dbReference type="Proteomes" id="UP000306319"/>
    </source>
</evidence>
<reference evidence="1" key="1">
    <citation type="submission" date="2019-04" db="EMBL/GenBank/DDBJ databases">
        <title>Microbes associate with the intestines of laboratory mice.</title>
        <authorList>
            <person name="Navarre W."/>
            <person name="Wong E."/>
            <person name="Huang K."/>
            <person name="Tropini C."/>
            <person name="Ng K."/>
            <person name="Yu B."/>
        </authorList>
    </citation>
    <scope>NUCLEOTIDE SEQUENCE</scope>
    <source>
        <strain evidence="1">NM04_E33</strain>
    </source>
</reference>
<keyword evidence="2" id="KW-1185">Reference proteome</keyword>
<evidence type="ECO:0000313" key="1">
    <source>
        <dbReference type="EMBL" id="TGY77931.1"/>
    </source>
</evidence>